<accession>A0A1E4SGM4</accession>
<dbReference type="CDD" id="cd17724">
    <property type="entry name" value="BRCT_p53bp1_rpt2"/>
    <property type="match status" value="1"/>
</dbReference>
<gene>
    <name evidence="6" type="ORF">CANTADRAFT_26672</name>
</gene>
<feature type="region of interest" description="Disordered" evidence="4">
    <location>
        <begin position="693"/>
        <end position="727"/>
    </location>
</feature>
<feature type="region of interest" description="Disordered" evidence="4">
    <location>
        <begin position="490"/>
        <end position="513"/>
    </location>
</feature>
<feature type="compositionally biased region" description="Basic and acidic residues" evidence="4">
    <location>
        <begin position="158"/>
        <end position="168"/>
    </location>
</feature>
<dbReference type="InterPro" id="IPR013914">
    <property type="entry name" value="Rad9_Rad53-bd_dom_fun"/>
</dbReference>
<dbReference type="Proteomes" id="UP000094285">
    <property type="component" value="Unassembled WGS sequence"/>
</dbReference>
<evidence type="ECO:0000313" key="7">
    <source>
        <dbReference type="Proteomes" id="UP000094285"/>
    </source>
</evidence>
<dbReference type="STRING" id="984487.A0A1E4SGM4"/>
<keyword evidence="3" id="KW-0539">Nucleus</keyword>
<feature type="compositionally biased region" description="Low complexity" evidence="4">
    <location>
        <begin position="703"/>
        <end position="718"/>
    </location>
</feature>
<dbReference type="InterPro" id="IPR047252">
    <property type="entry name" value="TP53BP1-like"/>
</dbReference>
<feature type="region of interest" description="Disordered" evidence="4">
    <location>
        <begin position="223"/>
        <end position="263"/>
    </location>
</feature>
<dbReference type="Pfam" id="PF08605">
    <property type="entry name" value="Rad9_Rad53_bind"/>
    <property type="match status" value="1"/>
</dbReference>
<feature type="compositionally biased region" description="Polar residues" evidence="4">
    <location>
        <begin position="294"/>
        <end position="318"/>
    </location>
</feature>
<evidence type="ECO:0000256" key="3">
    <source>
        <dbReference type="ARBA" id="ARBA00023242"/>
    </source>
</evidence>
<keyword evidence="7" id="KW-1185">Reference proteome</keyword>
<dbReference type="AlphaFoldDB" id="A0A1E4SGM4"/>
<evidence type="ECO:0000256" key="1">
    <source>
        <dbReference type="ARBA" id="ARBA00004123"/>
    </source>
</evidence>
<dbReference type="Pfam" id="PF00533">
    <property type="entry name" value="BRCT"/>
    <property type="match status" value="1"/>
</dbReference>
<dbReference type="InterPro" id="IPR001357">
    <property type="entry name" value="BRCT_dom"/>
</dbReference>
<dbReference type="SUPFAM" id="SSF52113">
    <property type="entry name" value="BRCT domain"/>
    <property type="match status" value="1"/>
</dbReference>
<evidence type="ECO:0000313" key="6">
    <source>
        <dbReference type="EMBL" id="ODV78663.1"/>
    </source>
</evidence>
<proteinExistence type="predicted"/>
<dbReference type="SMART" id="SM00292">
    <property type="entry name" value="BRCT"/>
    <property type="match status" value="1"/>
</dbReference>
<dbReference type="InterPro" id="IPR047250">
    <property type="entry name" value="BRCT_p53bp1-like_rpt2"/>
</dbReference>
<comment type="subcellular location">
    <subcellularLocation>
        <location evidence="1">Nucleus</location>
    </subcellularLocation>
</comment>
<dbReference type="GO" id="GO:0042393">
    <property type="term" value="F:histone binding"/>
    <property type="evidence" value="ECO:0007669"/>
    <property type="project" value="TreeGrafter"/>
</dbReference>
<feature type="compositionally biased region" description="Low complexity" evidence="4">
    <location>
        <begin position="242"/>
        <end position="253"/>
    </location>
</feature>
<reference evidence="7" key="1">
    <citation type="submission" date="2016-05" db="EMBL/GenBank/DDBJ databases">
        <title>Comparative genomics of biotechnologically important yeasts.</title>
        <authorList>
            <consortium name="DOE Joint Genome Institute"/>
            <person name="Riley R."/>
            <person name="Haridas S."/>
            <person name="Wolfe K.H."/>
            <person name="Lopes M.R."/>
            <person name="Hittinger C.T."/>
            <person name="Goker M."/>
            <person name="Salamov A."/>
            <person name="Wisecaver J."/>
            <person name="Long T.M."/>
            <person name="Aerts A.L."/>
            <person name="Barry K."/>
            <person name="Choi C."/>
            <person name="Clum A."/>
            <person name="Coughlan A.Y."/>
            <person name="Deshpande S."/>
            <person name="Douglass A.P."/>
            <person name="Hanson S.J."/>
            <person name="Klenk H.-P."/>
            <person name="Labutti K."/>
            <person name="Lapidus A."/>
            <person name="Lindquist E."/>
            <person name="Lipzen A."/>
            <person name="Meier-Kolthoff J.P."/>
            <person name="Ohm R.A."/>
            <person name="Otillar R.P."/>
            <person name="Pangilinan J."/>
            <person name="Peng Y."/>
            <person name="Rokas A."/>
            <person name="Rosa C.A."/>
            <person name="Scheuner C."/>
            <person name="Sibirny A.A."/>
            <person name="Slot J.C."/>
            <person name="Stielow J.B."/>
            <person name="Sun H."/>
            <person name="Kurtzman C.P."/>
            <person name="Blackwell M."/>
            <person name="Grigoriev I.V."/>
            <person name="Jeffries T.W."/>
        </authorList>
    </citation>
    <scope>NUCLEOTIDE SEQUENCE [LARGE SCALE GENOMIC DNA]</scope>
    <source>
        <strain evidence="7">NRRL Y-17324</strain>
    </source>
</reference>
<dbReference type="GO" id="GO:0005634">
    <property type="term" value="C:nucleus"/>
    <property type="evidence" value="ECO:0007669"/>
    <property type="project" value="UniProtKB-SubCell"/>
</dbReference>
<dbReference type="GO" id="GO:0045944">
    <property type="term" value="P:positive regulation of transcription by RNA polymerase II"/>
    <property type="evidence" value="ECO:0007669"/>
    <property type="project" value="TreeGrafter"/>
</dbReference>
<feature type="domain" description="BRCT" evidence="5">
    <location>
        <begin position="743"/>
        <end position="855"/>
    </location>
</feature>
<dbReference type="GO" id="GO:0000077">
    <property type="term" value="P:DNA damage checkpoint signaling"/>
    <property type="evidence" value="ECO:0007669"/>
    <property type="project" value="TreeGrafter"/>
</dbReference>
<dbReference type="CDD" id="cd17745">
    <property type="entry name" value="BRCT_p53bp1_rpt1"/>
    <property type="match status" value="1"/>
</dbReference>
<feature type="compositionally biased region" description="Polar residues" evidence="4">
    <location>
        <begin position="178"/>
        <end position="195"/>
    </location>
</feature>
<dbReference type="OrthoDB" id="129353at2759"/>
<feature type="region of interest" description="Disordered" evidence="4">
    <location>
        <begin position="360"/>
        <end position="379"/>
    </location>
</feature>
<dbReference type="RefSeq" id="XP_020063785.1">
    <property type="nucleotide sequence ID" value="XM_020207846.1"/>
</dbReference>
<name>A0A1E4SGM4_9ASCO</name>
<feature type="region of interest" description="Disordered" evidence="4">
    <location>
        <begin position="281"/>
        <end position="323"/>
    </location>
</feature>
<keyword evidence="2" id="KW-0227">DNA damage</keyword>
<dbReference type="EMBL" id="KV453913">
    <property type="protein sequence ID" value="ODV78663.1"/>
    <property type="molecule type" value="Genomic_DNA"/>
</dbReference>
<dbReference type="PANTHER" id="PTHR15321:SF3">
    <property type="entry name" value="TP53-BINDING PROTEIN 1"/>
    <property type="match status" value="1"/>
</dbReference>
<organism evidence="6 7">
    <name type="scientific">Suhomyces tanzawaensis NRRL Y-17324</name>
    <dbReference type="NCBI Taxonomy" id="984487"/>
    <lineage>
        <taxon>Eukaryota</taxon>
        <taxon>Fungi</taxon>
        <taxon>Dikarya</taxon>
        <taxon>Ascomycota</taxon>
        <taxon>Saccharomycotina</taxon>
        <taxon>Pichiomycetes</taxon>
        <taxon>Debaryomycetaceae</taxon>
        <taxon>Suhomyces</taxon>
    </lineage>
</organism>
<dbReference type="Gene3D" id="3.40.50.10190">
    <property type="entry name" value="BRCT domain"/>
    <property type="match status" value="1"/>
</dbReference>
<protein>
    <recommendedName>
        <fullName evidence="5">BRCT domain-containing protein</fullName>
    </recommendedName>
</protein>
<feature type="compositionally biased region" description="Polar residues" evidence="4">
    <location>
        <begin position="42"/>
        <end position="63"/>
    </location>
</feature>
<feature type="region of interest" description="Disordered" evidence="4">
    <location>
        <begin position="1"/>
        <end position="195"/>
    </location>
</feature>
<dbReference type="GeneID" id="30981983"/>
<feature type="compositionally biased region" description="Acidic residues" evidence="4">
    <location>
        <begin position="499"/>
        <end position="508"/>
    </location>
</feature>
<sequence length="1021" mass="114306">MVSSNLLDPPSLDPASNHYDTSRLQDDYNNSLVFASDDHDSQPPSKNTETQPDCSFAMQSPNRSIGDGGPFNETTILETAGVLGQETQRIRPGPNQDSQSTQALLFAPEYNDPPLAADTQPISHQISQRHGPGANRLFIPQDIEDTQKINTQTAPEQEEARGITETKLQHPQTAAELQETQKIASPKPSATQQTQKLDSLQAFPGPGNLEDTQKIHDTQKIQAAVTDDEHTQKIPSQIAVASPISESQSQPQPHENTGFSNFSEAIEDIYRGILDDTQKIIPSYDSESHERVSHVTTSNGRSTGTNPTQVITPGSSQQIDRDQHELQNEVIPFSKPSSIESQGAGYDEPKVAHRQVLNTQEQSDLGLSPKESPEDEFSTGLRSFREGEEVRTDDERMNDDEDMTVLEHQYDDSVFTHKRRKLRANSPLVSSPTKPTLHQFKSFNISSNTSKLSSMVIHPKSDPVVLESASEIVESSPVVKVTDFLQLPPRSSPTKENNVFEEESDGSDMSDINETGIELPKITRRKRKLIIESQSQINSLEKPISNPILRKELLSTLRESSIKNPDSIWGTYNLKVYTGKIVQRGIDQLVVEFSEGLYNINNSDLYLLDIRIGDTIRIRTSTSKFRVTGLSRTDGDLIQCIRGYNYVYIDKQSTKSSAEIGVPLSDCYMEFSDWILHQERYGLVLNISGNSGDEHLPSRRAQRAQTRTQRQRTQPARAVSNPSRSHIEKESLVSTAGPVVLVVKKSLFINQLFCITSIDGERKDQIQALIEENGGTLIDEGLNELFDYTSDSNGQLTLTSDKLDQFTFGCMISNNYCRSAKYLQALALGWPILSDSFIVDCVEGKTSLNEWPVYLLPAGQSKALSSVKSLDVFSFRRNYENEEKLVDQLHNNGHLLRRFNIVVLNNRANGNTLETCKFIFYTLGSKSLKYCAKHEDVFDYLKELNDAGERDILIYDDGGTVSEKLQGMQKPKKERKKGRTRRNGDVATQSDLINFGVIDWEWVVQCVISGYIWNSPIYTIS</sequence>
<dbReference type="InterPro" id="IPR036420">
    <property type="entry name" value="BRCT_dom_sf"/>
</dbReference>
<dbReference type="InterPro" id="IPR047249">
    <property type="entry name" value="BRCT_p53bp1-like_rpt1"/>
</dbReference>
<evidence type="ECO:0000256" key="4">
    <source>
        <dbReference type="SAM" id="MobiDB-lite"/>
    </source>
</evidence>
<dbReference type="PANTHER" id="PTHR15321">
    <property type="entry name" value="TUMOR SUPPRESSOR P53-BINDING PROTEIN 1"/>
    <property type="match status" value="1"/>
</dbReference>
<feature type="compositionally biased region" description="Polar residues" evidence="4">
    <location>
        <begin position="254"/>
        <end position="263"/>
    </location>
</feature>
<dbReference type="PROSITE" id="PS50172">
    <property type="entry name" value="BRCT"/>
    <property type="match status" value="1"/>
</dbReference>
<evidence type="ECO:0000259" key="5">
    <source>
        <dbReference type="PROSITE" id="PS50172"/>
    </source>
</evidence>
<evidence type="ECO:0000256" key="2">
    <source>
        <dbReference type="ARBA" id="ARBA00022763"/>
    </source>
</evidence>